<dbReference type="OrthoDB" id="422423at2"/>
<evidence type="ECO:0000259" key="2">
    <source>
        <dbReference type="Pfam" id="PF07176"/>
    </source>
</evidence>
<dbReference type="AlphaFoldDB" id="A2BX34"/>
<keyword evidence="4" id="KW-0378">Hydrolase</keyword>
<feature type="signal peptide" evidence="1">
    <location>
        <begin position="1"/>
        <end position="22"/>
    </location>
</feature>
<gene>
    <name evidence="4" type="ordered locus">P9515_11381</name>
</gene>
<dbReference type="RefSeq" id="WP_011820445.1">
    <property type="nucleotide sequence ID" value="NC_008817.1"/>
</dbReference>
<dbReference type="STRING" id="167542.P9515_11381"/>
<keyword evidence="1" id="KW-0732">Signal</keyword>
<name>A2BX34_PROM5</name>
<evidence type="ECO:0000256" key="1">
    <source>
        <dbReference type="SAM" id="SignalP"/>
    </source>
</evidence>
<dbReference type="InterPro" id="IPR029058">
    <property type="entry name" value="AB_hydrolase_fold"/>
</dbReference>
<dbReference type="InterPro" id="IPR010802">
    <property type="entry name" value="DUF1400"/>
</dbReference>
<dbReference type="Pfam" id="PF07176">
    <property type="entry name" value="DUF1400"/>
    <property type="match status" value="1"/>
</dbReference>
<evidence type="ECO:0000313" key="4">
    <source>
        <dbReference type="EMBL" id="ABM72345.1"/>
    </source>
</evidence>
<dbReference type="Gene3D" id="3.40.50.1820">
    <property type="entry name" value="alpha/beta hydrolase"/>
    <property type="match status" value="1"/>
</dbReference>
<dbReference type="GO" id="GO:0016787">
    <property type="term" value="F:hydrolase activity"/>
    <property type="evidence" value="ECO:0007669"/>
    <property type="project" value="UniProtKB-KW"/>
</dbReference>
<evidence type="ECO:0000259" key="3">
    <source>
        <dbReference type="Pfam" id="PF12146"/>
    </source>
</evidence>
<dbReference type="Pfam" id="PF12146">
    <property type="entry name" value="Hydrolase_4"/>
    <property type="match status" value="1"/>
</dbReference>
<protein>
    <submittedName>
        <fullName evidence="4">Predicted dienelactone hydrolase</fullName>
    </submittedName>
</protein>
<dbReference type="Proteomes" id="UP000001589">
    <property type="component" value="Chromosome"/>
</dbReference>
<evidence type="ECO:0000313" key="5">
    <source>
        <dbReference type="Proteomes" id="UP000001589"/>
    </source>
</evidence>
<dbReference type="GeneID" id="60201885"/>
<dbReference type="InterPro" id="IPR022742">
    <property type="entry name" value="Hydrolase_4"/>
</dbReference>
<dbReference type="ESTHER" id="prom5-a2bx34">
    <property type="family name" value="Duf_1400"/>
</dbReference>
<dbReference type="eggNOG" id="COG4188">
    <property type="taxonomic scope" value="Bacteria"/>
</dbReference>
<sequence>MKLIFVLFLSFFSLYSANNLKAAEKINIKFEEMSIPLTMDQLSNLETFKNDSTEVIDWLKENGFSRIFELSKFLKFPVFKEESLNRQVLRSWVGRKILTELSNTILVPNDKYGIKIFNTIESLLESKQEVSTLDILKALPSEEITLDIDNLITIISSWKKELAKQQNLIIKLNSLEKTNNFFQKKKETKYDQSLIKIKKKIYTNHRVDPLNIEIWKPSNEIVEKDLIIFMPGLGGDINNFRWIGFELSRLGWPVLFIDHKGSNSEAISDVLQGSDAVPSSVDLFSYRMKDLDAVIKDHNNGVFGLANNSYILMGHSLGALIAFLYEGDLPKDGFLKRCDFALKDLALTNLSKLFQCQLNEIPLPQIDNLRKANAIIGFNSFGSIIWPKEKDSGIEIPILLIGGTFDLITPLISEQFKLFLSTTNNPLNRFLIIEGASHFSPIRINYKDTEFIESNDIFKINQSFIGSNPNSVQNLSLKVIVEFLENIKKNESIKVMKNLSESNLDFHILDRKTIKEIIKN</sequence>
<feature type="chain" id="PRO_5002642833" evidence="1">
    <location>
        <begin position="23"/>
        <end position="520"/>
    </location>
</feature>
<organism evidence="4 5">
    <name type="scientific">Prochlorococcus marinus (strain MIT 9515)</name>
    <dbReference type="NCBI Taxonomy" id="167542"/>
    <lineage>
        <taxon>Bacteria</taxon>
        <taxon>Bacillati</taxon>
        <taxon>Cyanobacteriota</taxon>
        <taxon>Cyanophyceae</taxon>
        <taxon>Synechococcales</taxon>
        <taxon>Prochlorococcaceae</taxon>
        <taxon>Prochlorococcus</taxon>
    </lineage>
</organism>
<dbReference type="KEGG" id="pmc:P9515_11381"/>
<feature type="domain" description="DUF1400" evidence="2">
    <location>
        <begin position="22"/>
        <end position="147"/>
    </location>
</feature>
<dbReference type="EMBL" id="CP000552">
    <property type="protein sequence ID" value="ABM72345.1"/>
    <property type="molecule type" value="Genomic_DNA"/>
</dbReference>
<accession>A2BX34</accession>
<feature type="domain" description="Serine aminopeptidase S33" evidence="3">
    <location>
        <begin position="224"/>
        <end position="327"/>
    </location>
</feature>
<dbReference type="SUPFAM" id="SSF53474">
    <property type="entry name" value="alpha/beta-Hydrolases"/>
    <property type="match status" value="1"/>
</dbReference>
<dbReference type="HOGENOM" id="CLU_517527_0_0_3"/>
<proteinExistence type="predicted"/>
<reference evidence="4 5" key="1">
    <citation type="journal article" date="2007" name="PLoS Genet.">
        <title>Patterns and implications of gene gain and loss in the evolution of Prochlorococcus.</title>
        <authorList>
            <person name="Kettler G.C."/>
            <person name="Martiny A.C."/>
            <person name="Huang K."/>
            <person name="Zucker J."/>
            <person name="Coleman M.L."/>
            <person name="Rodrigue S."/>
            <person name="Chen F."/>
            <person name="Lapidus A."/>
            <person name="Ferriera S."/>
            <person name="Johnson J."/>
            <person name="Steglich C."/>
            <person name="Church G.M."/>
            <person name="Richardson P."/>
            <person name="Chisholm S.W."/>
        </authorList>
    </citation>
    <scope>NUCLEOTIDE SEQUENCE [LARGE SCALE GENOMIC DNA]</scope>
    <source>
        <strain evidence="4 5">MIT 9515</strain>
    </source>
</reference>